<dbReference type="Proteomes" id="UP000192521">
    <property type="component" value="Unassembled WGS sequence"/>
</dbReference>
<reference evidence="1" key="3">
    <citation type="submission" date="2020-10" db="EMBL/GenBank/DDBJ databases">
        <authorList>
            <consortium name="NCBI Pathogen Detection Project"/>
        </authorList>
    </citation>
    <scope>NUCLEOTIDE SEQUENCE</scope>
    <source>
        <strain evidence="1">CAVp300</strain>
    </source>
</reference>
<sequence>MNKVLFGYYIGPDIQLDIIHKHLINTSGRLKPGKRERIPLRDTKLRLLMYLLAHGGKGVITTQRLMINVWDKYGLRSSAPRLWQVMQDLKLTLSMMGIDDDFISRVDNKGYQVNSAIVTALYCESRLQNLPIEDLVPVDESKELHPSL</sequence>
<dbReference type="GO" id="GO:0003677">
    <property type="term" value="F:DNA binding"/>
    <property type="evidence" value="ECO:0007669"/>
    <property type="project" value="InterPro"/>
</dbReference>
<keyword evidence="3" id="KW-1185">Reference proteome</keyword>
<evidence type="ECO:0000313" key="4">
    <source>
        <dbReference type="Proteomes" id="UP000867740"/>
    </source>
</evidence>
<dbReference type="InterPro" id="IPR016032">
    <property type="entry name" value="Sig_transdc_resp-reg_C-effctor"/>
</dbReference>
<organism evidence="1 4">
    <name type="scientific">Kluyvera intermedia</name>
    <name type="common">Enterobacter intermedius</name>
    <dbReference type="NCBI Taxonomy" id="61648"/>
    <lineage>
        <taxon>Bacteria</taxon>
        <taxon>Pseudomonadati</taxon>
        <taxon>Pseudomonadota</taxon>
        <taxon>Gammaproteobacteria</taxon>
        <taxon>Enterobacterales</taxon>
        <taxon>Enterobacteriaceae</taxon>
        <taxon>Kluyvera</taxon>
    </lineage>
</organism>
<dbReference type="RefSeq" id="WP_052958871.1">
    <property type="nucleotide sequence ID" value="NZ_CABMNU010000005.1"/>
</dbReference>
<dbReference type="InterPro" id="IPR036388">
    <property type="entry name" value="WH-like_DNA-bd_sf"/>
</dbReference>
<dbReference type="EMBL" id="DACSUM010000015">
    <property type="protein sequence ID" value="HAT3581959.1"/>
    <property type="molecule type" value="Genomic_DNA"/>
</dbReference>
<accession>A0A9P3T845</accession>
<reference evidence="2 3" key="1">
    <citation type="submission" date="2017-02" db="EMBL/GenBank/DDBJ databases">
        <title>Draft genome sequence of a Kluyvera intermedia isolate from a patient with a pancreatic abscess.</title>
        <authorList>
            <person name="Thele R."/>
        </authorList>
    </citation>
    <scope>NUCLEOTIDE SEQUENCE [LARGE SCALE GENOMIC DNA]</scope>
    <source>
        <strain evidence="2 3">FOSA7093</strain>
    </source>
</reference>
<gene>
    <name evidence="2" type="ORF">B2M27_06590</name>
    <name evidence="1" type="ORF">I8531_002263</name>
</gene>
<evidence type="ECO:0000313" key="1">
    <source>
        <dbReference type="EMBL" id="HAT3581959.1"/>
    </source>
</evidence>
<name>A0A9P3T845_KLUIN</name>
<dbReference type="GO" id="GO:0006355">
    <property type="term" value="P:regulation of DNA-templated transcription"/>
    <property type="evidence" value="ECO:0007669"/>
    <property type="project" value="InterPro"/>
</dbReference>
<dbReference type="EMBL" id="MWPR01000007">
    <property type="protein sequence ID" value="ORJ51108.1"/>
    <property type="molecule type" value="Genomic_DNA"/>
</dbReference>
<dbReference type="Gene3D" id="1.10.10.10">
    <property type="entry name" value="Winged helix-like DNA-binding domain superfamily/Winged helix DNA-binding domain"/>
    <property type="match status" value="1"/>
</dbReference>
<proteinExistence type="predicted"/>
<comment type="caution">
    <text evidence="1">The sequence shown here is derived from an EMBL/GenBank/DDBJ whole genome shotgun (WGS) entry which is preliminary data.</text>
</comment>
<dbReference type="SUPFAM" id="SSF46894">
    <property type="entry name" value="C-terminal effector domain of the bipartite response regulators"/>
    <property type="match status" value="1"/>
</dbReference>
<dbReference type="AlphaFoldDB" id="A0A9P3T845"/>
<protein>
    <submittedName>
        <fullName evidence="1">Helix-turn-helix domain-containing protein</fullName>
    </submittedName>
</protein>
<dbReference type="Proteomes" id="UP000867740">
    <property type="component" value="Unassembled WGS sequence"/>
</dbReference>
<dbReference type="OrthoDB" id="6485260at2"/>
<reference evidence="1" key="2">
    <citation type="journal article" date="2018" name="Genome Biol.">
        <title>SKESA: strategic k-mer extension for scrupulous assemblies.</title>
        <authorList>
            <person name="Souvorov A."/>
            <person name="Agarwala R."/>
            <person name="Lipman D.J."/>
        </authorList>
    </citation>
    <scope>NUCLEOTIDE SEQUENCE</scope>
    <source>
        <strain evidence="1">CAVp300</strain>
    </source>
</reference>
<evidence type="ECO:0000313" key="2">
    <source>
        <dbReference type="EMBL" id="ORJ51108.1"/>
    </source>
</evidence>
<evidence type="ECO:0000313" key="3">
    <source>
        <dbReference type="Proteomes" id="UP000192521"/>
    </source>
</evidence>